<feature type="non-terminal residue" evidence="3">
    <location>
        <position position="177"/>
    </location>
</feature>
<organism evidence="3">
    <name type="scientific">Melanopsichium pennsylvanicum 4</name>
    <dbReference type="NCBI Taxonomy" id="1398559"/>
    <lineage>
        <taxon>Eukaryota</taxon>
        <taxon>Fungi</taxon>
        <taxon>Dikarya</taxon>
        <taxon>Basidiomycota</taxon>
        <taxon>Ustilaginomycotina</taxon>
        <taxon>Ustilaginomycetes</taxon>
        <taxon>Ustilaginales</taxon>
        <taxon>Ustilaginaceae</taxon>
        <taxon>Melanopsichium</taxon>
    </lineage>
</organism>
<evidence type="ECO:0000256" key="2">
    <source>
        <dbReference type="SAM" id="SignalP"/>
    </source>
</evidence>
<keyword evidence="2" id="KW-0732">Signal</keyword>
<evidence type="ECO:0008006" key="4">
    <source>
        <dbReference type="Google" id="ProtNLM"/>
    </source>
</evidence>
<proteinExistence type="predicted"/>
<feature type="compositionally biased region" description="Low complexity" evidence="1">
    <location>
        <begin position="152"/>
        <end position="166"/>
    </location>
</feature>
<feature type="chain" id="PRO_5001722594" description="Pep1" evidence="2">
    <location>
        <begin position="26"/>
        <end position="177"/>
    </location>
</feature>
<feature type="region of interest" description="Disordered" evidence="1">
    <location>
        <begin position="145"/>
        <end position="177"/>
    </location>
</feature>
<feature type="signal peptide" evidence="2">
    <location>
        <begin position="1"/>
        <end position="25"/>
    </location>
</feature>
<name>A0A077QSW9_9BASI</name>
<reference evidence="3" key="1">
    <citation type="journal article" date="2014" name="Genome Biol. Evol.">
        <title>Gene Loss Rather Than Gene Gain Is Associated with a Host Jump from Monocots to Dicots in the Smut Fungus Melanopsichium pennsylvanicum.</title>
        <authorList>
            <person name="Sharma R."/>
            <person name="Mishra B."/>
            <person name="Runge F."/>
            <person name="Thines M."/>
        </authorList>
    </citation>
    <scope>NUCLEOTIDE SEQUENCE</scope>
    <source>
        <strain evidence="3">4</strain>
    </source>
</reference>
<dbReference type="AlphaFoldDB" id="A0A077QSW9"/>
<protein>
    <recommendedName>
        <fullName evidence="4">Pep1</fullName>
    </recommendedName>
</protein>
<evidence type="ECO:0000313" key="3">
    <source>
        <dbReference type="EMBL" id="CDI52830.1"/>
    </source>
</evidence>
<accession>A0A077QSW9</accession>
<sequence length="177" mass="17795">MRITLTTVLATFAILLFASVDQAVAVDTSTGVGIPDYTANAPVIASSFIWFSSVEVGVCYSPAARLGSIKGTIHCTHQEKYDIDNNTWTLPQTCVALGPLGGPLSSGVRDACTNAKGTFNVITPAGANTDGSQAYNAIQQQSGGAGAGAGAGADDSGDTSTQSSGGPLSSLGKMVGF</sequence>
<evidence type="ECO:0000256" key="1">
    <source>
        <dbReference type="SAM" id="MobiDB-lite"/>
    </source>
</evidence>
<dbReference type="EMBL" id="HG529550">
    <property type="protein sequence ID" value="CDI52830.1"/>
    <property type="molecule type" value="Genomic_DNA"/>
</dbReference>